<evidence type="ECO:0000313" key="2">
    <source>
        <dbReference type="EMBL" id="CAH9090753.1"/>
    </source>
</evidence>
<dbReference type="Pfam" id="PF25428">
    <property type="entry name" value="DUF7894"/>
    <property type="match status" value="1"/>
</dbReference>
<keyword evidence="3" id="KW-1185">Reference proteome</keyword>
<dbReference type="OrthoDB" id="1927925at2759"/>
<evidence type="ECO:0000259" key="1">
    <source>
        <dbReference type="Pfam" id="PF25428"/>
    </source>
</evidence>
<organism evidence="2 3">
    <name type="scientific">Cuscuta europaea</name>
    <name type="common">European dodder</name>
    <dbReference type="NCBI Taxonomy" id="41803"/>
    <lineage>
        <taxon>Eukaryota</taxon>
        <taxon>Viridiplantae</taxon>
        <taxon>Streptophyta</taxon>
        <taxon>Embryophyta</taxon>
        <taxon>Tracheophyta</taxon>
        <taxon>Spermatophyta</taxon>
        <taxon>Magnoliopsida</taxon>
        <taxon>eudicotyledons</taxon>
        <taxon>Gunneridae</taxon>
        <taxon>Pentapetalae</taxon>
        <taxon>asterids</taxon>
        <taxon>lamiids</taxon>
        <taxon>Solanales</taxon>
        <taxon>Convolvulaceae</taxon>
        <taxon>Cuscuteae</taxon>
        <taxon>Cuscuta</taxon>
        <taxon>Cuscuta subgen. Cuscuta</taxon>
    </lineage>
</organism>
<reference evidence="2" key="1">
    <citation type="submission" date="2022-07" db="EMBL/GenBank/DDBJ databases">
        <authorList>
            <person name="Macas J."/>
            <person name="Novak P."/>
            <person name="Neumann P."/>
        </authorList>
    </citation>
    <scope>NUCLEOTIDE SEQUENCE</scope>
</reference>
<dbReference type="Proteomes" id="UP001152484">
    <property type="component" value="Unassembled WGS sequence"/>
</dbReference>
<accession>A0A9P0Z619</accession>
<dbReference type="AlphaFoldDB" id="A0A9P0Z619"/>
<dbReference type="EMBL" id="CAMAPE010000025">
    <property type="protein sequence ID" value="CAH9090753.1"/>
    <property type="molecule type" value="Genomic_DNA"/>
</dbReference>
<proteinExistence type="predicted"/>
<comment type="caution">
    <text evidence="2">The sequence shown here is derived from an EMBL/GenBank/DDBJ whole genome shotgun (WGS) entry which is preliminary data.</text>
</comment>
<gene>
    <name evidence="2" type="ORF">CEURO_LOCUS11331</name>
</gene>
<feature type="domain" description="DUF7894" evidence="1">
    <location>
        <begin position="3"/>
        <end position="244"/>
    </location>
</feature>
<protein>
    <recommendedName>
        <fullName evidence="1">DUF7894 domain-containing protein</fullName>
    </recommendedName>
</protein>
<sequence>MRMKVAPKVILLFKDSNGFGEAIFHALEPCPNSGVQSGEESFQLSLENYGIKDLKASGKIVHFQAPTGAHMVSVLLLENYEPPILLCAVSETLAALVPSEQSSTMPTVLVPFVIPASKLREDSKSSDITQIYGLHFGPSNDITQALSAKLPNPPPSLQIYHEQLACLLQLVRVFTLPTTVLIGKTAPSKHNLTSNGQLQALYEIGEYLTSFSSLCLSRQKITLESSLEKISGKVSQEPWRALYG</sequence>
<dbReference type="InterPro" id="IPR057216">
    <property type="entry name" value="DUF7894"/>
</dbReference>
<dbReference type="PANTHER" id="PTHR37221:SF1">
    <property type="entry name" value="OS02G0582400 PROTEIN"/>
    <property type="match status" value="1"/>
</dbReference>
<name>A0A9P0Z619_CUSEU</name>
<dbReference type="PANTHER" id="PTHR37221">
    <property type="entry name" value="OS02G0582400 PROTEIN"/>
    <property type="match status" value="1"/>
</dbReference>
<evidence type="ECO:0000313" key="3">
    <source>
        <dbReference type="Proteomes" id="UP001152484"/>
    </source>
</evidence>